<reference evidence="2 3" key="1">
    <citation type="journal article" date="2014" name="Agronomy (Basel)">
        <title>A Draft Genome Sequence for Ensete ventricosum, the Drought-Tolerant Tree Against Hunger.</title>
        <authorList>
            <person name="Harrison J."/>
            <person name="Moore K.A."/>
            <person name="Paszkiewicz K."/>
            <person name="Jones T."/>
            <person name="Grant M."/>
            <person name="Ambacheew D."/>
            <person name="Muzemil S."/>
            <person name="Studholme D.J."/>
        </authorList>
    </citation>
    <scope>NUCLEOTIDE SEQUENCE [LARGE SCALE GENOMIC DNA]</scope>
</reference>
<keyword evidence="1" id="KW-0175">Coiled coil</keyword>
<name>A0A426YKE1_ENSVE</name>
<evidence type="ECO:0000256" key="1">
    <source>
        <dbReference type="SAM" id="Coils"/>
    </source>
</evidence>
<protein>
    <submittedName>
        <fullName evidence="2">Uncharacterized protein</fullName>
    </submittedName>
</protein>
<comment type="caution">
    <text evidence="2">The sequence shown here is derived from an EMBL/GenBank/DDBJ whole genome shotgun (WGS) entry which is preliminary data.</text>
</comment>
<evidence type="ECO:0000313" key="2">
    <source>
        <dbReference type="EMBL" id="RRT52212.1"/>
    </source>
</evidence>
<dbReference type="EMBL" id="AMZH03011793">
    <property type="protein sequence ID" value="RRT52212.1"/>
    <property type="molecule type" value="Genomic_DNA"/>
</dbReference>
<gene>
    <name evidence="2" type="ORF">B296_00050598</name>
</gene>
<dbReference type="AlphaFoldDB" id="A0A426YKE1"/>
<dbReference type="Proteomes" id="UP000287651">
    <property type="component" value="Unassembled WGS sequence"/>
</dbReference>
<accession>A0A426YKE1</accession>
<evidence type="ECO:0000313" key="3">
    <source>
        <dbReference type="Proteomes" id="UP000287651"/>
    </source>
</evidence>
<feature type="coiled-coil region" evidence="1">
    <location>
        <begin position="303"/>
        <end position="337"/>
    </location>
</feature>
<proteinExistence type="predicted"/>
<organism evidence="2 3">
    <name type="scientific">Ensete ventricosum</name>
    <name type="common">Abyssinian banana</name>
    <name type="synonym">Musa ensete</name>
    <dbReference type="NCBI Taxonomy" id="4639"/>
    <lineage>
        <taxon>Eukaryota</taxon>
        <taxon>Viridiplantae</taxon>
        <taxon>Streptophyta</taxon>
        <taxon>Embryophyta</taxon>
        <taxon>Tracheophyta</taxon>
        <taxon>Spermatophyta</taxon>
        <taxon>Magnoliopsida</taxon>
        <taxon>Liliopsida</taxon>
        <taxon>Zingiberales</taxon>
        <taxon>Musaceae</taxon>
        <taxon>Ensete</taxon>
    </lineage>
</organism>
<sequence length="351" mass="38798">MNLYTLEVVSPQLACVTSSRVRSSAVLSSQSPCPYYSVAFPYTAHFYLAVATVSSSSPAPATPAIKIPAASYDRGVPRVVEDFSFLDGAQLVAVFGGFLVGVSCVEYKGYPRVVYDLLSAKSGASRVLLGRSQRIPCERCAFQQQRLEVTFFLHFLPSGLELLDQVDLSDIEKRPSSGAEAGLRKRLRKAATEQLADAYRSTARTSAEKSKGTMELGEVLERGYTMRELYEVEDRAGADGYFTSIMKQLKCVEGEDPLGLHFVSALIDRVHDASRLVRSQHEKILALRAANKELKASIGQGLITAAERRTKELEAEIERTRTELESLRSQRREFEQEIELLPSSLDGARDD</sequence>